<name>A0AAD7N8D7_9AGAR</name>
<evidence type="ECO:0000313" key="3">
    <source>
        <dbReference type="EMBL" id="KAJ7749966.1"/>
    </source>
</evidence>
<sequence>MKVPLLSPSALVLVMASRSWRQIDPPCDIRQFRARDHRRLWSAVDTVTGTGTHIGSYTLPTGKGALRPSRRLQTWFSGTPGINATRHAALPYQKTIFGGPRTNRTHAAGPVGTQETAYVDGDCAGQAGFHSERVEGRIEVICGV</sequence>
<feature type="signal peptide" evidence="1">
    <location>
        <begin position="1"/>
        <end position="16"/>
    </location>
</feature>
<dbReference type="AlphaFoldDB" id="A0AAD7N8D7"/>
<evidence type="ECO:0000256" key="1">
    <source>
        <dbReference type="SAM" id="SignalP"/>
    </source>
</evidence>
<reference evidence="3" key="1">
    <citation type="submission" date="2023-03" db="EMBL/GenBank/DDBJ databases">
        <title>Massive genome expansion in bonnet fungi (Mycena s.s.) driven by repeated elements and novel gene families across ecological guilds.</title>
        <authorList>
            <consortium name="Lawrence Berkeley National Laboratory"/>
            <person name="Harder C.B."/>
            <person name="Miyauchi S."/>
            <person name="Viragh M."/>
            <person name="Kuo A."/>
            <person name="Thoen E."/>
            <person name="Andreopoulos B."/>
            <person name="Lu D."/>
            <person name="Skrede I."/>
            <person name="Drula E."/>
            <person name="Henrissat B."/>
            <person name="Morin E."/>
            <person name="Kohler A."/>
            <person name="Barry K."/>
            <person name="LaButti K."/>
            <person name="Morin E."/>
            <person name="Salamov A."/>
            <person name="Lipzen A."/>
            <person name="Mereny Z."/>
            <person name="Hegedus B."/>
            <person name="Baldrian P."/>
            <person name="Stursova M."/>
            <person name="Weitz H."/>
            <person name="Taylor A."/>
            <person name="Grigoriev I.V."/>
            <person name="Nagy L.G."/>
            <person name="Martin F."/>
            <person name="Kauserud H."/>
        </authorList>
    </citation>
    <scope>NUCLEOTIDE SEQUENCE</scope>
    <source>
        <strain evidence="3">CBHHK182m</strain>
    </source>
</reference>
<organism evidence="3 4">
    <name type="scientific">Mycena metata</name>
    <dbReference type="NCBI Taxonomy" id="1033252"/>
    <lineage>
        <taxon>Eukaryota</taxon>
        <taxon>Fungi</taxon>
        <taxon>Dikarya</taxon>
        <taxon>Basidiomycota</taxon>
        <taxon>Agaricomycotina</taxon>
        <taxon>Agaricomycetes</taxon>
        <taxon>Agaricomycetidae</taxon>
        <taxon>Agaricales</taxon>
        <taxon>Marasmiineae</taxon>
        <taxon>Mycenaceae</taxon>
        <taxon>Mycena</taxon>
    </lineage>
</organism>
<dbReference type="EMBL" id="JARKIB010000069">
    <property type="protein sequence ID" value="KAJ7749380.1"/>
    <property type="molecule type" value="Genomic_DNA"/>
</dbReference>
<dbReference type="Proteomes" id="UP001215598">
    <property type="component" value="Unassembled WGS sequence"/>
</dbReference>
<accession>A0AAD7N8D7</accession>
<gene>
    <name evidence="3" type="ORF">B0H16DRAFT_1460986</name>
    <name evidence="2" type="ORF">B0H16DRAFT_872983</name>
</gene>
<evidence type="ECO:0000313" key="2">
    <source>
        <dbReference type="EMBL" id="KAJ7749380.1"/>
    </source>
</evidence>
<feature type="chain" id="PRO_5042441998" evidence="1">
    <location>
        <begin position="17"/>
        <end position="144"/>
    </location>
</feature>
<keyword evidence="1" id="KW-0732">Signal</keyword>
<dbReference type="EMBL" id="JARKIB010000067">
    <property type="protein sequence ID" value="KAJ7749966.1"/>
    <property type="molecule type" value="Genomic_DNA"/>
</dbReference>
<protein>
    <submittedName>
        <fullName evidence="3">Uncharacterized protein</fullName>
    </submittedName>
</protein>
<keyword evidence="4" id="KW-1185">Reference proteome</keyword>
<evidence type="ECO:0000313" key="4">
    <source>
        <dbReference type="Proteomes" id="UP001215598"/>
    </source>
</evidence>
<proteinExistence type="predicted"/>
<comment type="caution">
    <text evidence="3">The sequence shown here is derived from an EMBL/GenBank/DDBJ whole genome shotgun (WGS) entry which is preliminary data.</text>
</comment>